<dbReference type="InterPro" id="IPR050113">
    <property type="entry name" value="Ub_conjugating_enzyme"/>
</dbReference>
<keyword evidence="2" id="KW-0472">Membrane</keyword>
<dbReference type="InterPro" id="IPR000608">
    <property type="entry name" value="UBC"/>
</dbReference>
<dbReference type="AlphaFoldDB" id="A0A3P6TRU4"/>
<feature type="domain" description="UBC core" evidence="3">
    <location>
        <begin position="13"/>
        <end position="163"/>
    </location>
</feature>
<dbReference type="GO" id="GO:0032446">
    <property type="term" value="P:protein modification by small protein conjugation"/>
    <property type="evidence" value="ECO:0007669"/>
    <property type="project" value="UniProtKB-ARBA"/>
</dbReference>
<evidence type="ECO:0000259" key="3">
    <source>
        <dbReference type="PROSITE" id="PS50127"/>
    </source>
</evidence>
<sequence>MTTNLSQYNLKSTGVKRLMKEAAELRNPTDMYYAQPLEDNLFEWHFTVRGPADTDFEGGIYHGRILLPVDYPMKPPSVILLTPNGRFQLNQKICLSISGHHPESWQPSWSIRTALLALIGFMPTHAAGALGSLEYPAEERRKLAKKSHEWVCKECGLCMRNALASKTVYGGSADVTETQRLVTQISVNEDKEATVNQNLFVASDVALGNETVMDGSGITSEALRHRRSSSRATSITSASSGGSELTSHCSSWQLIFIWFFSVIVIGLILRRIASMQSGSIV</sequence>
<evidence type="ECO:0000313" key="5">
    <source>
        <dbReference type="Proteomes" id="UP000277928"/>
    </source>
</evidence>
<gene>
    <name evidence="4" type="ORF">NLS_LOCUS7487</name>
</gene>
<evidence type="ECO:0000256" key="1">
    <source>
        <dbReference type="SAM" id="MobiDB-lite"/>
    </source>
</evidence>
<keyword evidence="5" id="KW-1185">Reference proteome</keyword>
<dbReference type="OrthoDB" id="1158011at2759"/>
<feature type="region of interest" description="Disordered" evidence="1">
    <location>
        <begin position="223"/>
        <end position="245"/>
    </location>
</feature>
<feature type="compositionally biased region" description="Low complexity" evidence="1">
    <location>
        <begin position="230"/>
        <end position="243"/>
    </location>
</feature>
<keyword evidence="2" id="KW-1133">Transmembrane helix</keyword>
<reference evidence="4 5" key="1">
    <citation type="submission" date="2018-08" db="EMBL/GenBank/DDBJ databases">
        <authorList>
            <person name="Laetsch R D."/>
            <person name="Stevens L."/>
            <person name="Kumar S."/>
            <person name="Blaxter L. M."/>
        </authorList>
    </citation>
    <scope>NUCLEOTIDE SEQUENCE [LARGE SCALE GENOMIC DNA]</scope>
</reference>
<dbReference type="SUPFAM" id="SSF54495">
    <property type="entry name" value="UBC-like"/>
    <property type="match status" value="1"/>
</dbReference>
<dbReference type="FunFam" id="3.10.110.10:FF:000086">
    <property type="entry name" value="Ubiquitin-conjugating enzyme E2 J1"/>
    <property type="match status" value="1"/>
</dbReference>
<dbReference type="Proteomes" id="UP000277928">
    <property type="component" value="Unassembled WGS sequence"/>
</dbReference>
<dbReference type="PROSITE" id="PS50127">
    <property type="entry name" value="UBC_2"/>
    <property type="match status" value="1"/>
</dbReference>
<dbReference type="CDD" id="cd23799">
    <property type="entry name" value="UBCc_UBE2J"/>
    <property type="match status" value="1"/>
</dbReference>
<organism evidence="4 5">
    <name type="scientific">Litomosoides sigmodontis</name>
    <name type="common">Filarial nematode worm</name>
    <dbReference type="NCBI Taxonomy" id="42156"/>
    <lineage>
        <taxon>Eukaryota</taxon>
        <taxon>Metazoa</taxon>
        <taxon>Ecdysozoa</taxon>
        <taxon>Nematoda</taxon>
        <taxon>Chromadorea</taxon>
        <taxon>Rhabditida</taxon>
        <taxon>Spirurina</taxon>
        <taxon>Spiruromorpha</taxon>
        <taxon>Filarioidea</taxon>
        <taxon>Onchocercidae</taxon>
        <taxon>Litomosoides</taxon>
    </lineage>
</organism>
<dbReference type="InterPro" id="IPR016135">
    <property type="entry name" value="UBQ-conjugating_enzyme/RWD"/>
</dbReference>
<protein>
    <recommendedName>
        <fullName evidence="3">UBC core domain-containing protein</fullName>
    </recommendedName>
</protein>
<evidence type="ECO:0000313" key="4">
    <source>
        <dbReference type="EMBL" id="VDK86179.1"/>
    </source>
</evidence>
<proteinExistence type="predicted"/>
<evidence type="ECO:0000256" key="2">
    <source>
        <dbReference type="SAM" id="Phobius"/>
    </source>
</evidence>
<dbReference type="Gene3D" id="3.10.110.10">
    <property type="entry name" value="Ubiquitin Conjugating Enzyme"/>
    <property type="match status" value="1"/>
</dbReference>
<dbReference type="OMA" id="SHEWVCK"/>
<dbReference type="SMART" id="SM00212">
    <property type="entry name" value="UBCc"/>
    <property type="match status" value="1"/>
</dbReference>
<feature type="transmembrane region" description="Helical" evidence="2">
    <location>
        <begin position="252"/>
        <end position="269"/>
    </location>
</feature>
<name>A0A3P6TRU4_LITSI</name>
<dbReference type="EMBL" id="UYRX01000780">
    <property type="protein sequence ID" value="VDK86179.1"/>
    <property type="molecule type" value="Genomic_DNA"/>
</dbReference>
<dbReference type="STRING" id="42156.A0A3P6TRU4"/>
<keyword evidence="2" id="KW-0812">Transmembrane</keyword>
<accession>A0A3P6TRU4</accession>
<dbReference type="PANTHER" id="PTHR24067">
    <property type="entry name" value="UBIQUITIN-CONJUGATING ENZYME E2"/>
    <property type="match status" value="1"/>
</dbReference>
<dbReference type="Pfam" id="PF00179">
    <property type="entry name" value="UQ_con"/>
    <property type="match status" value="1"/>
</dbReference>